<feature type="compositionally biased region" description="Basic and acidic residues" evidence="1">
    <location>
        <begin position="21"/>
        <end position="40"/>
    </location>
</feature>
<sequence>AGQDRPSFSDLGRGGHRARGLQRELRQRWGIDHTRKGGRL</sequence>
<name>A0A6J4P999_9ACTN</name>
<feature type="region of interest" description="Disordered" evidence="1">
    <location>
        <begin position="1"/>
        <end position="40"/>
    </location>
</feature>
<gene>
    <name evidence="2" type="ORF">AVDCRST_MAG82-540</name>
</gene>
<protein>
    <submittedName>
        <fullName evidence="2">Uncharacterized protein</fullName>
    </submittedName>
</protein>
<evidence type="ECO:0000313" key="2">
    <source>
        <dbReference type="EMBL" id="CAA9406996.1"/>
    </source>
</evidence>
<organism evidence="2">
    <name type="scientific">uncultured Rubrobacteraceae bacterium</name>
    <dbReference type="NCBI Taxonomy" id="349277"/>
    <lineage>
        <taxon>Bacteria</taxon>
        <taxon>Bacillati</taxon>
        <taxon>Actinomycetota</taxon>
        <taxon>Rubrobacteria</taxon>
        <taxon>Rubrobacterales</taxon>
        <taxon>Rubrobacteraceae</taxon>
        <taxon>environmental samples</taxon>
    </lineage>
</organism>
<reference evidence="2" key="1">
    <citation type="submission" date="2020-02" db="EMBL/GenBank/DDBJ databases">
        <authorList>
            <person name="Meier V. D."/>
        </authorList>
    </citation>
    <scope>NUCLEOTIDE SEQUENCE</scope>
    <source>
        <strain evidence="2">AVDCRST_MAG82</strain>
    </source>
</reference>
<dbReference type="EMBL" id="CADCVA010000073">
    <property type="protein sequence ID" value="CAA9406996.1"/>
    <property type="molecule type" value="Genomic_DNA"/>
</dbReference>
<proteinExistence type="predicted"/>
<accession>A0A6J4P999</accession>
<feature type="non-terminal residue" evidence="2">
    <location>
        <position position="40"/>
    </location>
</feature>
<dbReference type="AlphaFoldDB" id="A0A6J4P999"/>
<evidence type="ECO:0000256" key="1">
    <source>
        <dbReference type="SAM" id="MobiDB-lite"/>
    </source>
</evidence>
<feature type="non-terminal residue" evidence="2">
    <location>
        <position position="1"/>
    </location>
</feature>